<name>A0ABT2SJ76_9FIRM</name>
<protein>
    <submittedName>
        <fullName evidence="2">Nucleoside recognition protein</fullName>
    </submittedName>
</protein>
<evidence type="ECO:0000313" key="2">
    <source>
        <dbReference type="EMBL" id="MCU6724544.1"/>
    </source>
</evidence>
<gene>
    <name evidence="2" type="ORF">OCV47_04075</name>
</gene>
<keyword evidence="3" id="KW-1185">Reference proteome</keyword>
<feature type="transmembrane region" description="Helical" evidence="1">
    <location>
        <begin position="176"/>
        <end position="195"/>
    </location>
</feature>
<evidence type="ECO:0000256" key="1">
    <source>
        <dbReference type="SAM" id="Phobius"/>
    </source>
</evidence>
<proteinExistence type="predicted"/>
<keyword evidence="1" id="KW-1133">Transmembrane helix</keyword>
<dbReference type="RefSeq" id="WP_262653970.1">
    <property type="nucleotide sequence ID" value="NZ_JAOQKE010000003.1"/>
</dbReference>
<evidence type="ECO:0000313" key="3">
    <source>
        <dbReference type="Proteomes" id="UP001652338"/>
    </source>
</evidence>
<reference evidence="2 3" key="1">
    <citation type="journal article" date="2021" name="ISME Commun">
        <title>Automated analysis of genomic sequences facilitates high-throughput and comprehensive description of bacteria.</title>
        <authorList>
            <person name="Hitch T.C.A."/>
        </authorList>
    </citation>
    <scope>NUCLEOTIDE SEQUENCE [LARGE SCALE GENOMIC DNA]</scope>
    <source>
        <strain evidence="2 3">Sanger_29</strain>
    </source>
</reference>
<dbReference type="Proteomes" id="UP001652338">
    <property type="component" value="Unassembled WGS sequence"/>
</dbReference>
<accession>A0ABT2SJ76</accession>
<keyword evidence="1" id="KW-0472">Membrane</keyword>
<sequence>MDFLWAGMLICGMIYAAFSGNLEAVTEIILSSAKEAVQLGIGMAGVLAFWTGLMEIAQDCGLVNRLTRSIRPVIRFLFPDIPDGHRAQEYISLNMIANMLGLGGAATPAGLEAMKTLEQIEEERRSGRRAGRKRPKGTASNEMCTFLILNISSLQLIPVNMIAWRSQYGSSNPEAIVGPALLATACSTLTAVIYCKWKMRKAS</sequence>
<dbReference type="EMBL" id="JAOQKE010000003">
    <property type="protein sequence ID" value="MCU6724544.1"/>
    <property type="molecule type" value="Genomic_DNA"/>
</dbReference>
<keyword evidence="1" id="KW-0812">Transmembrane</keyword>
<comment type="caution">
    <text evidence="2">The sequence shown here is derived from an EMBL/GenBank/DDBJ whole genome shotgun (WGS) entry which is preliminary data.</text>
</comment>
<feature type="transmembrane region" description="Helical" evidence="1">
    <location>
        <begin position="40"/>
        <end position="57"/>
    </location>
</feature>
<feature type="transmembrane region" description="Helical" evidence="1">
    <location>
        <begin position="143"/>
        <end position="164"/>
    </location>
</feature>
<organism evidence="2 3">
    <name type="scientific">Muricoprocola aceti</name>
    <dbReference type="NCBI Taxonomy" id="2981772"/>
    <lineage>
        <taxon>Bacteria</taxon>
        <taxon>Bacillati</taxon>
        <taxon>Bacillota</taxon>
        <taxon>Clostridia</taxon>
        <taxon>Lachnospirales</taxon>
        <taxon>Lachnospiraceae</taxon>
        <taxon>Muricoprocola</taxon>
    </lineage>
</organism>